<dbReference type="GO" id="GO:0005770">
    <property type="term" value="C:late endosome"/>
    <property type="evidence" value="ECO:0007669"/>
    <property type="project" value="TreeGrafter"/>
</dbReference>
<dbReference type="EMBL" id="JAEPRA010000001">
    <property type="protein sequence ID" value="KAG2188840.1"/>
    <property type="molecule type" value="Genomic_DNA"/>
</dbReference>
<dbReference type="CDD" id="cd04107">
    <property type="entry name" value="Rab32_Rab38"/>
    <property type="match status" value="1"/>
</dbReference>
<evidence type="ECO:0000256" key="3">
    <source>
        <dbReference type="ARBA" id="ARBA00023134"/>
    </source>
</evidence>
<dbReference type="InterPro" id="IPR001806">
    <property type="entry name" value="Small_GTPase"/>
</dbReference>
<keyword evidence="2" id="KW-0547">Nucleotide-binding</keyword>
<evidence type="ECO:0008006" key="9">
    <source>
        <dbReference type="Google" id="ProtNLM"/>
    </source>
</evidence>
<evidence type="ECO:0000256" key="6">
    <source>
        <dbReference type="SAM" id="MobiDB-lite"/>
    </source>
</evidence>
<feature type="compositionally biased region" description="Basic and acidic residues" evidence="6">
    <location>
        <begin position="24"/>
        <end position="33"/>
    </location>
</feature>
<name>A0A8H7UMP0_9FUNG</name>
<evidence type="ECO:0000256" key="1">
    <source>
        <dbReference type="ARBA" id="ARBA00006270"/>
    </source>
</evidence>
<keyword evidence="8" id="KW-1185">Reference proteome</keyword>
<dbReference type="SMART" id="SM00176">
    <property type="entry name" value="RAN"/>
    <property type="match status" value="1"/>
</dbReference>
<dbReference type="PRINTS" id="PR00449">
    <property type="entry name" value="RASTRNSFRMNG"/>
</dbReference>
<keyword evidence="5" id="KW-0636">Prenylation</keyword>
<sequence length="698" mass="79525">MFAELQKTSDERDDSPVNANYKPEGNEEQKPMDMKGAVETAQRYLEREKSDRLAQILEEDEDVTSEKNYNYFGSGSKPFPSIVLSDEILTFQPLSTKKIVYTKIYNLANDRLGRRQLILDGWLAHYHRRGLDYPLPVYRWLFQIGWYNDDMDVNRTKLLISHILAAYESDLDQCNGAKQTLLHLWKSLDSQDLTVDQKVVKRESQCAIPWQDFEQVLKDYGAAESEMAWARLIIEEDNTCQPSLMEDVRNSHTNAREGRSSHSFPISNARYIVRLFGQSIWQSQPSYSPSILSYVTVLLIQMSMDERCEAIQSDIETAISCCLHSYDQNVWKKEVDNMVALLSSRILIGDIQLKSLNTLKSVSERINHFRRTLALSYLLSGAPTGDHANLNPAYGSSTPCTPQSNYSEDMQSSNGSTPALSEVQNGLYPISIDYQIEPLIRSRQLLGLSSDQLDAHKLTCTINLLSVCIGDDEREIKSQRSNVREYLYKFLVVGDLGTGKTSIIKRYVHNIFSMHYKSTIGVDFALKVIQWSPEIVVRLQLWDIAGQERFGNMTRVYYKEALGAFVVYDVTRPQTFEGVRKWKADLDSKISLPEAWGGGNIPVVLLANKSDLIGEGHGQHANPTEMDTFCKENGFIKWFETSAKDNTNIDEAARHLVTTILGIEREHLDRHDAENFENNNQQLRVDSRDKNRNDGGCC</sequence>
<dbReference type="InterPro" id="IPR027417">
    <property type="entry name" value="P-loop_NTPase"/>
</dbReference>
<dbReference type="GO" id="GO:0003924">
    <property type="term" value="F:GTPase activity"/>
    <property type="evidence" value="ECO:0007669"/>
    <property type="project" value="InterPro"/>
</dbReference>
<dbReference type="Gene3D" id="3.40.50.300">
    <property type="entry name" value="P-loop containing nucleotide triphosphate hydrolases"/>
    <property type="match status" value="1"/>
</dbReference>
<evidence type="ECO:0000256" key="5">
    <source>
        <dbReference type="ARBA" id="ARBA00023289"/>
    </source>
</evidence>
<dbReference type="Pfam" id="PF00071">
    <property type="entry name" value="Ras"/>
    <property type="match status" value="1"/>
</dbReference>
<gene>
    <name evidence="7" type="ORF">INT44_003980</name>
</gene>
<evidence type="ECO:0000313" key="7">
    <source>
        <dbReference type="EMBL" id="KAG2188840.1"/>
    </source>
</evidence>
<feature type="compositionally biased region" description="Basic and acidic residues" evidence="6">
    <location>
        <begin position="685"/>
        <end position="698"/>
    </location>
</feature>
<dbReference type="FunFam" id="3.40.50.300:FF:000222">
    <property type="entry name" value="RAB32, member RAS oncogene family"/>
    <property type="match status" value="1"/>
</dbReference>
<comment type="similarity">
    <text evidence="1">Belongs to the small GTPase superfamily. Rab family.</text>
</comment>
<organism evidence="7 8">
    <name type="scientific">Umbelopsis vinacea</name>
    <dbReference type="NCBI Taxonomy" id="44442"/>
    <lineage>
        <taxon>Eukaryota</taxon>
        <taxon>Fungi</taxon>
        <taxon>Fungi incertae sedis</taxon>
        <taxon>Mucoromycota</taxon>
        <taxon>Mucoromycotina</taxon>
        <taxon>Umbelopsidomycetes</taxon>
        <taxon>Umbelopsidales</taxon>
        <taxon>Umbelopsidaceae</taxon>
        <taxon>Umbelopsis</taxon>
    </lineage>
</organism>
<dbReference type="PROSITE" id="PS51421">
    <property type="entry name" value="RAS"/>
    <property type="match status" value="1"/>
</dbReference>
<dbReference type="NCBIfam" id="TIGR00231">
    <property type="entry name" value="small_GTP"/>
    <property type="match status" value="1"/>
</dbReference>
<evidence type="ECO:0000256" key="2">
    <source>
        <dbReference type="ARBA" id="ARBA00022741"/>
    </source>
</evidence>
<dbReference type="PANTHER" id="PTHR47981">
    <property type="entry name" value="RAB FAMILY"/>
    <property type="match status" value="1"/>
</dbReference>
<feature type="compositionally biased region" description="Polar residues" evidence="6">
    <location>
        <begin position="394"/>
        <end position="415"/>
    </location>
</feature>
<dbReference type="GO" id="GO:0005802">
    <property type="term" value="C:trans-Golgi network"/>
    <property type="evidence" value="ECO:0007669"/>
    <property type="project" value="InterPro"/>
</dbReference>
<proteinExistence type="inferred from homology"/>
<protein>
    <recommendedName>
        <fullName evidence="9">Ras-related protein Rab</fullName>
    </recommendedName>
</protein>
<keyword evidence="4" id="KW-0449">Lipoprotein</keyword>
<reference evidence="7" key="1">
    <citation type="submission" date="2020-12" db="EMBL/GenBank/DDBJ databases">
        <title>Metabolic potential, ecology and presence of endohyphal bacteria is reflected in genomic diversity of Mucoromycotina.</title>
        <authorList>
            <person name="Muszewska A."/>
            <person name="Okrasinska A."/>
            <person name="Steczkiewicz K."/>
            <person name="Drgas O."/>
            <person name="Orlowska M."/>
            <person name="Perlinska-Lenart U."/>
            <person name="Aleksandrzak-Piekarczyk T."/>
            <person name="Szatraj K."/>
            <person name="Zielenkiewicz U."/>
            <person name="Pilsyk S."/>
            <person name="Malc E."/>
            <person name="Mieczkowski P."/>
            <person name="Kruszewska J.S."/>
            <person name="Biernat P."/>
            <person name="Pawlowska J."/>
        </authorList>
    </citation>
    <scope>NUCLEOTIDE SEQUENCE</scope>
    <source>
        <strain evidence="7">WA0000051536</strain>
    </source>
</reference>
<dbReference type="SUPFAM" id="SSF52540">
    <property type="entry name" value="P-loop containing nucleoside triphosphate hydrolases"/>
    <property type="match status" value="1"/>
</dbReference>
<dbReference type="SMART" id="SM00175">
    <property type="entry name" value="RAB"/>
    <property type="match status" value="1"/>
</dbReference>
<dbReference type="SMART" id="SM00174">
    <property type="entry name" value="RHO"/>
    <property type="match status" value="1"/>
</dbReference>
<evidence type="ECO:0000256" key="4">
    <source>
        <dbReference type="ARBA" id="ARBA00023288"/>
    </source>
</evidence>
<dbReference type="PANTHER" id="PTHR47981:SF39">
    <property type="entry name" value="RAS-RELATED PROTEIN RAB"/>
    <property type="match status" value="1"/>
</dbReference>
<dbReference type="AlphaFoldDB" id="A0A8H7UMP0"/>
<dbReference type="InterPro" id="IPR005225">
    <property type="entry name" value="Small_GTP-bd"/>
</dbReference>
<dbReference type="PROSITE" id="PS51419">
    <property type="entry name" value="RAB"/>
    <property type="match status" value="1"/>
</dbReference>
<keyword evidence="3" id="KW-0342">GTP-binding</keyword>
<feature type="region of interest" description="Disordered" evidence="6">
    <location>
        <begin position="1"/>
        <end position="38"/>
    </location>
</feature>
<dbReference type="SMART" id="SM00173">
    <property type="entry name" value="RAS"/>
    <property type="match status" value="1"/>
</dbReference>
<dbReference type="Proteomes" id="UP000612746">
    <property type="component" value="Unassembled WGS sequence"/>
</dbReference>
<dbReference type="GO" id="GO:0005525">
    <property type="term" value="F:GTP binding"/>
    <property type="evidence" value="ECO:0007669"/>
    <property type="project" value="UniProtKB-KW"/>
</dbReference>
<comment type="caution">
    <text evidence="7">The sequence shown here is derived from an EMBL/GenBank/DDBJ whole genome shotgun (WGS) entry which is preliminary data.</text>
</comment>
<feature type="region of interest" description="Disordered" evidence="6">
    <location>
        <begin position="393"/>
        <end position="415"/>
    </location>
</feature>
<dbReference type="GO" id="GO:0016192">
    <property type="term" value="P:vesicle-mediated transport"/>
    <property type="evidence" value="ECO:0007669"/>
    <property type="project" value="InterPro"/>
</dbReference>
<dbReference type="OrthoDB" id="48625at2759"/>
<dbReference type="InterPro" id="IPR030697">
    <property type="entry name" value="Rab29/Rab38/Rab32"/>
</dbReference>
<evidence type="ECO:0000313" key="8">
    <source>
        <dbReference type="Proteomes" id="UP000612746"/>
    </source>
</evidence>
<accession>A0A8H7UMP0</accession>
<feature type="region of interest" description="Disordered" evidence="6">
    <location>
        <begin position="672"/>
        <end position="698"/>
    </location>
</feature>